<keyword evidence="1 4" id="KW-0963">Cytoplasm</keyword>
<dbReference type="Pfam" id="PF21130">
    <property type="entry name" value="YgfZ_barrel"/>
    <property type="match status" value="1"/>
</dbReference>
<proteinExistence type="inferred from homology"/>
<dbReference type="HAMAP" id="MF_01175">
    <property type="entry name" value="tRNA_modifying_YgfZ"/>
    <property type="match status" value="1"/>
</dbReference>
<dbReference type="InterPro" id="IPR048451">
    <property type="entry name" value="YgfZ_barrel"/>
</dbReference>
<comment type="caution">
    <text evidence="6">The sequence shown here is derived from an EMBL/GenBank/DDBJ whole genome shotgun (WGS) entry which is preliminary data.</text>
</comment>
<dbReference type="PIRSF" id="PIRSF006487">
    <property type="entry name" value="GcvT"/>
    <property type="match status" value="1"/>
</dbReference>
<keyword evidence="7" id="KW-1185">Reference proteome</keyword>
<dbReference type="NCBIfam" id="NF007110">
    <property type="entry name" value="PRK09559.1"/>
    <property type="match status" value="1"/>
</dbReference>
<feature type="binding site" evidence="4">
    <location>
        <position position="32"/>
    </location>
    <ligand>
        <name>folate</name>
        <dbReference type="ChEBI" id="CHEBI:62501"/>
    </ligand>
</feature>
<evidence type="ECO:0000313" key="6">
    <source>
        <dbReference type="EMBL" id="KDM92639.1"/>
    </source>
</evidence>
<comment type="function">
    <text evidence="4">Folate-binding protein involved in regulating the level of ATP-DnaA and in the modification of some tRNAs. It is probably a key factor in regulatory networks that act via tRNA modification, such as initiation of chromosomal replication.</text>
</comment>
<dbReference type="Gene3D" id="3.30.70.1630">
    <property type="match status" value="1"/>
</dbReference>
<protein>
    <recommendedName>
        <fullName evidence="4">tRNA-modifying protein YgfZ</fullName>
    </recommendedName>
</protein>
<sequence>MSTWSETLQFDKIPLTANTPMPSLALIDLSSWGLVTLVGPDSISYLQGQVTCDVVSLAPNQSTLGAHCDAKGKMRTIFRLFHHQDGLGWFQRQSVMDTQLPELKKYAIFSKTTIEASQDILLGLAGEQASAMIDQLAGGEGDVRPLPNGTAVKIDDQRWLLAVDTETANAIAAKVAGSAILSDDSLWDLYDIRLGIPRIESGTELEFIPQSLNLQALDAISFKKGCYTGQETVARAKWRGINKRAMYLLTGPATHCPKTGDVLERSVGENWRKGGTVIAGYAFSDGEAIALVVLPNDLEEGTTFRLAAEPEGQWLQQPLPYSLDEEA</sequence>
<dbReference type="EMBL" id="JMIB01000006">
    <property type="protein sequence ID" value="KDM92639.1"/>
    <property type="molecule type" value="Genomic_DNA"/>
</dbReference>
<dbReference type="GO" id="GO:0016226">
    <property type="term" value="P:iron-sulfur cluster assembly"/>
    <property type="evidence" value="ECO:0007669"/>
    <property type="project" value="TreeGrafter"/>
</dbReference>
<keyword evidence="2 4" id="KW-0819">tRNA processing</keyword>
<dbReference type="NCBIfam" id="TIGR03317">
    <property type="entry name" value="ygfZ_signature"/>
    <property type="match status" value="1"/>
</dbReference>
<dbReference type="PANTHER" id="PTHR22602">
    <property type="entry name" value="TRANSFERASE CAF17, MITOCHONDRIAL-RELATED"/>
    <property type="match status" value="1"/>
</dbReference>
<dbReference type="InterPro" id="IPR045179">
    <property type="entry name" value="YgfZ/GcvT"/>
</dbReference>
<comment type="similarity">
    <text evidence="4">Belongs to the tRNA-modifying YgfZ family.</text>
</comment>
<dbReference type="InterPro" id="IPR029043">
    <property type="entry name" value="GcvT/YgfZ_C"/>
</dbReference>
<evidence type="ECO:0000256" key="4">
    <source>
        <dbReference type="HAMAP-Rule" id="MF_01175"/>
    </source>
</evidence>
<dbReference type="STRING" id="1654360.EA58_04490"/>
<dbReference type="OrthoDB" id="9796287at2"/>
<evidence type="ECO:0000256" key="3">
    <source>
        <dbReference type="ARBA" id="ARBA00022954"/>
    </source>
</evidence>
<dbReference type="RefSeq" id="WP_036749376.1">
    <property type="nucleotide sequence ID" value="NZ_JAGSGC010000005.1"/>
</dbReference>
<feature type="domain" description="tRNA-modifying protein YgfZ-like beta-barrel" evidence="5">
    <location>
        <begin position="242"/>
        <end position="307"/>
    </location>
</feature>
<dbReference type="SUPFAM" id="SSF103025">
    <property type="entry name" value="Folate-binding domain"/>
    <property type="match status" value="1"/>
</dbReference>
<dbReference type="GO" id="GO:0009451">
    <property type="term" value="P:RNA modification"/>
    <property type="evidence" value="ECO:0007669"/>
    <property type="project" value="InterPro"/>
</dbReference>
<organism evidence="6 7">
    <name type="scientific">Photobacterium galatheae</name>
    <dbReference type="NCBI Taxonomy" id="1654360"/>
    <lineage>
        <taxon>Bacteria</taxon>
        <taxon>Pseudomonadati</taxon>
        <taxon>Pseudomonadota</taxon>
        <taxon>Gammaproteobacteria</taxon>
        <taxon>Vibrionales</taxon>
        <taxon>Vibrionaceae</taxon>
        <taxon>Photobacterium</taxon>
    </lineage>
</organism>
<evidence type="ECO:0000256" key="2">
    <source>
        <dbReference type="ARBA" id="ARBA00022694"/>
    </source>
</evidence>
<dbReference type="GO" id="GO:0005737">
    <property type="term" value="C:cytoplasm"/>
    <property type="evidence" value="ECO:0007669"/>
    <property type="project" value="UniProtKB-SubCell"/>
</dbReference>
<dbReference type="GO" id="GO:0008033">
    <property type="term" value="P:tRNA processing"/>
    <property type="evidence" value="ECO:0007669"/>
    <property type="project" value="UniProtKB-UniRule"/>
</dbReference>
<feature type="binding site" evidence="4">
    <location>
        <position position="187"/>
    </location>
    <ligand>
        <name>folate</name>
        <dbReference type="ChEBI" id="CHEBI:62501"/>
    </ligand>
</feature>
<dbReference type="InterPro" id="IPR017703">
    <property type="entry name" value="YgfZ/GCV_T_CS"/>
</dbReference>
<dbReference type="PANTHER" id="PTHR22602:SF0">
    <property type="entry name" value="TRANSFERASE CAF17, MITOCHONDRIAL-RELATED"/>
    <property type="match status" value="1"/>
</dbReference>
<dbReference type="GO" id="GO:0005542">
    <property type="term" value="F:folic acid binding"/>
    <property type="evidence" value="ECO:0007669"/>
    <property type="project" value="UniProtKB-UniRule"/>
</dbReference>
<dbReference type="FunFam" id="3.30.70.1400:FF:000002">
    <property type="entry name" value="tRNA-modifying protein YgfZ"/>
    <property type="match status" value="1"/>
</dbReference>
<evidence type="ECO:0000256" key="1">
    <source>
        <dbReference type="ARBA" id="ARBA00022490"/>
    </source>
</evidence>
<dbReference type="SUPFAM" id="SSF101790">
    <property type="entry name" value="Aminomethyltransferase beta-barrel domain"/>
    <property type="match status" value="1"/>
</dbReference>
<dbReference type="Proteomes" id="UP000027192">
    <property type="component" value="Unassembled WGS sequence"/>
</dbReference>
<dbReference type="Gene3D" id="2.40.30.160">
    <property type="match status" value="1"/>
</dbReference>
<reference evidence="6 7" key="1">
    <citation type="submission" date="2014-04" db="EMBL/GenBank/DDBJ databases">
        <title>Draft genome sequence of Photobacterium halotolerans S2753: a solonamide, ngercheumicin and holomycin producer.</title>
        <authorList>
            <person name="Machado H.R."/>
            <person name="Gram L."/>
        </authorList>
    </citation>
    <scope>NUCLEOTIDE SEQUENCE [LARGE SCALE GENOMIC DNA]</scope>
    <source>
        <strain evidence="6 7">S2753</strain>
    </source>
</reference>
<keyword evidence="3 4" id="KW-0290">Folate-binding</keyword>
<dbReference type="Gene3D" id="3.30.70.1400">
    <property type="entry name" value="Aminomethyltransferase beta-barrel domains"/>
    <property type="match status" value="1"/>
</dbReference>
<dbReference type="AlphaFoldDB" id="A0A066RQK5"/>
<gene>
    <name evidence="6" type="ORF">EA58_04490</name>
</gene>
<evidence type="ECO:0000313" key="7">
    <source>
        <dbReference type="Proteomes" id="UP000027192"/>
    </source>
</evidence>
<name>A0A066RQK5_9GAMM</name>
<accession>A0A066RQK5</accession>
<evidence type="ECO:0000259" key="5">
    <source>
        <dbReference type="Pfam" id="PF21130"/>
    </source>
</evidence>
<comment type="subcellular location">
    <subcellularLocation>
        <location evidence="4">Cytoplasm</location>
    </subcellularLocation>
</comment>
<dbReference type="InterPro" id="IPR023758">
    <property type="entry name" value="tRNA-modifying_YgfZ"/>
</dbReference>